<dbReference type="AlphaFoldDB" id="A0AAW1I8F1"/>
<accession>A0AAW1I8F1</accession>
<dbReference type="Proteomes" id="UP001458880">
    <property type="component" value="Unassembled WGS sequence"/>
</dbReference>
<evidence type="ECO:0000313" key="1">
    <source>
        <dbReference type="EMBL" id="KAK9685156.1"/>
    </source>
</evidence>
<comment type="caution">
    <text evidence="1">The sequence shown here is derived from an EMBL/GenBank/DDBJ whole genome shotgun (WGS) entry which is preliminary data.</text>
</comment>
<sequence length="127" mass="15047">MMKRTQNKVVEEEIRKEFSESREELRKNCKEQLFKVQEINRKGYNLRRKKARVYQEGHLAAIKRTQFGTGLKINRKFLGPYKVVKVKNCDRYDLVKVGNHEGPLKTSTRAEYIKPWVQNETESEADS</sequence>
<gene>
    <name evidence="1" type="ORF">QE152_g38262</name>
</gene>
<proteinExistence type="predicted"/>
<dbReference type="EMBL" id="JASPKY010000800">
    <property type="protein sequence ID" value="KAK9685156.1"/>
    <property type="molecule type" value="Genomic_DNA"/>
</dbReference>
<reference evidence="1 2" key="1">
    <citation type="journal article" date="2024" name="BMC Genomics">
        <title>De novo assembly and annotation of Popillia japonica's genome with initial clues to its potential as an invasive pest.</title>
        <authorList>
            <person name="Cucini C."/>
            <person name="Boschi S."/>
            <person name="Funari R."/>
            <person name="Cardaioli E."/>
            <person name="Iannotti N."/>
            <person name="Marturano G."/>
            <person name="Paoli F."/>
            <person name="Bruttini M."/>
            <person name="Carapelli A."/>
            <person name="Frati F."/>
            <person name="Nardi F."/>
        </authorList>
    </citation>
    <scope>NUCLEOTIDE SEQUENCE [LARGE SCALE GENOMIC DNA]</scope>
    <source>
        <strain evidence="1">DMR45628</strain>
    </source>
</reference>
<protein>
    <submittedName>
        <fullName evidence="1">Uncharacterized protein</fullName>
    </submittedName>
</protein>
<organism evidence="1 2">
    <name type="scientific">Popillia japonica</name>
    <name type="common">Japanese beetle</name>
    <dbReference type="NCBI Taxonomy" id="7064"/>
    <lineage>
        <taxon>Eukaryota</taxon>
        <taxon>Metazoa</taxon>
        <taxon>Ecdysozoa</taxon>
        <taxon>Arthropoda</taxon>
        <taxon>Hexapoda</taxon>
        <taxon>Insecta</taxon>
        <taxon>Pterygota</taxon>
        <taxon>Neoptera</taxon>
        <taxon>Endopterygota</taxon>
        <taxon>Coleoptera</taxon>
        <taxon>Polyphaga</taxon>
        <taxon>Scarabaeiformia</taxon>
        <taxon>Scarabaeidae</taxon>
        <taxon>Rutelinae</taxon>
        <taxon>Popillia</taxon>
    </lineage>
</organism>
<keyword evidence="2" id="KW-1185">Reference proteome</keyword>
<name>A0AAW1I8F1_POPJA</name>
<evidence type="ECO:0000313" key="2">
    <source>
        <dbReference type="Proteomes" id="UP001458880"/>
    </source>
</evidence>